<name>A0A0P0D357_9FLAO</name>
<dbReference type="STRING" id="1736674.APS56_04090"/>
<protein>
    <submittedName>
        <fullName evidence="1">Uncharacterized protein</fullName>
    </submittedName>
</protein>
<dbReference type="KEGG" id="ahz:APS56_04090"/>
<reference evidence="1 2" key="1">
    <citation type="submission" date="2015-10" db="EMBL/GenBank/DDBJ databases">
        <authorList>
            <person name="Gilbert D.G."/>
        </authorList>
    </citation>
    <scope>NUCLEOTIDE SEQUENCE [LARGE SCALE GENOMIC DNA]</scope>
    <source>
        <strain evidence="2">HZ-22</strain>
    </source>
</reference>
<organism evidence="1 2">
    <name type="scientific">Pseudalgibacter alginicilyticus</name>
    <dbReference type="NCBI Taxonomy" id="1736674"/>
    <lineage>
        <taxon>Bacteria</taxon>
        <taxon>Pseudomonadati</taxon>
        <taxon>Bacteroidota</taxon>
        <taxon>Flavobacteriia</taxon>
        <taxon>Flavobacteriales</taxon>
        <taxon>Flavobacteriaceae</taxon>
        <taxon>Pseudalgibacter</taxon>
    </lineage>
</organism>
<dbReference type="OrthoDB" id="9950123at2"/>
<dbReference type="Proteomes" id="UP000057981">
    <property type="component" value="Chromosome"/>
</dbReference>
<accession>A0A0P0D357</accession>
<sequence>MNKQIKLNNAKEILELFEAHPKLSFDQMQDIINAYTGNKIKPIVFVPADKSKPQDLDRPKRELLQWVKNNLKVLDDEKALVPVLFFTTFKHV</sequence>
<evidence type="ECO:0000313" key="1">
    <source>
        <dbReference type="EMBL" id="ALJ04368.1"/>
    </source>
</evidence>
<dbReference type="RefSeq" id="WP_054725016.1">
    <property type="nucleotide sequence ID" value="NZ_CP012898.1"/>
</dbReference>
<dbReference type="AlphaFoldDB" id="A0A0P0D357"/>
<evidence type="ECO:0000313" key="2">
    <source>
        <dbReference type="Proteomes" id="UP000057981"/>
    </source>
</evidence>
<dbReference type="EMBL" id="CP012898">
    <property type="protein sequence ID" value="ALJ04368.1"/>
    <property type="molecule type" value="Genomic_DNA"/>
</dbReference>
<keyword evidence="2" id="KW-1185">Reference proteome</keyword>
<proteinExistence type="predicted"/>
<gene>
    <name evidence="1" type="ORF">APS56_04090</name>
</gene>